<dbReference type="EMBL" id="JACXJA010000003">
    <property type="protein sequence ID" value="MBD2860948.1"/>
    <property type="molecule type" value="Genomic_DNA"/>
</dbReference>
<evidence type="ECO:0000313" key="1">
    <source>
        <dbReference type="EMBL" id="MBD2860948.1"/>
    </source>
</evidence>
<dbReference type="AlphaFoldDB" id="A0A927C6B8"/>
<dbReference type="RefSeq" id="WP_190924504.1">
    <property type="nucleotide sequence ID" value="NZ_JACXJA010000003.1"/>
</dbReference>
<keyword evidence="2" id="KW-1185">Reference proteome</keyword>
<organism evidence="1 2">
    <name type="scientific">Paenibacillus oceani</name>
    <dbReference type="NCBI Taxonomy" id="2772510"/>
    <lineage>
        <taxon>Bacteria</taxon>
        <taxon>Bacillati</taxon>
        <taxon>Bacillota</taxon>
        <taxon>Bacilli</taxon>
        <taxon>Bacillales</taxon>
        <taxon>Paenibacillaceae</taxon>
        <taxon>Paenibacillus</taxon>
    </lineage>
</organism>
<reference evidence="1" key="1">
    <citation type="submission" date="2020-09" db="EMBL/GenBank/DDBJ databases">
        <title>A novel bacterium of genus Paenibacillus, isolated from South China Sea.</title>
        <authorList>
            <person name="Huang H."/>
            <person name="Mo K."/>
            <person name="Hu Y."/>
        </authorList>
    </citation>
    <scope>NUCLEOTIDE SEQUENCE</scope>
    <source>
        <strain evidence="1">IB182363</strain>
    </source>
</reference>
<accession>A0A927C6B8</accession>
<protein>
    <submittedName>
        <fullName evidence="1">Uncharacterized protein</fullName>
    </submittedName>
</protein>
<dbReference type="Gene3D" id="3.20.20.70">
    <property type="entry name" value="Aldolase class I"/>
    <property type="match status" value="1"/>
</dbReference>
<gene>
    <name evidence="1" type="ORF">IDH45_02970</name>
</gene>
<name>A0A927C6B8_9BACL</name>
<dbReference type="Proteomes" id="UP000639396">
    <property type="component" value="Unassembled WGS sequence"/>
</dbReference>
<comment type="caution">
    <text evidence="1">The sequence shown here is derived from an EMBL/GenBank/DDBJ whole genome shotgun (WGS) entry which is preliminary data.</text>
</comment>
<sequence length="112" mass="12401">MMPELFLRIESHIRQGRLLDAQRWQFRVNGIIADMRELGLFGAIKQLIRLRGIECGEPRRPLPSLPASKSGEATRMYETIMRYVAEAEVEAACEAEAAVGRSNTIAAGGAQS</sequence>
<proteinExistence type="predicted"/>
<evidence type="ECO:0000313" key="2">
    <source>
        <dbReference type="Proteomes" id="UP000639396"/>
    </source>
</evidence>
<dbReference type="SUPFAM" id="SSF51569">
    <property type="entry name" value="Aldolase"/>
    <property type="match status" value="1"/>
</dbReference>
<dbReference type="InterPro" id="IPR013785">
    <property type="entry name" value="Aldolase_TIM"/>
</dbReference>